<name>A0A5K1UM11_ENTHI</name>
<comment type="catalytic activity">
    <reaction evidence="3">
        <text>D-glucosamine 6-phosphate + acetyl-CoA = N-acetyl-D-glucosamine 6-phosphate + CoA + H(+)</text>
        <dbReference type="Rhea" id="RHEA:10292"/>
        <dbReference type="ChEBI" id="CHEBI:15378"/>
        <dbReference type="ChEBI" id="CHEBI:57287"/>
        <dbReference type="ChEBI" id="CHEBI:57288"/>
        <dbReference type="ChEBI" id="CHEBI:57513"/>
        <dbReference type="ChEBI" id="CHEBI:58725"/>
        <dbReference type="EC" id="2.3.1.4"/>
    </reaction>
</comment>
<dbReference type="InterPro" id="IPR000182">
    <property type="entry name" value="GNAT_dom"/>
</dbReference>
<accession>A0A5K1UM11</accession>
<protein>
    <recommendedName>
        <fullName evidence="3">Glucosamine 6-phosphate N-acetyltransferase</fullName>
        <ecNumber evidence="3">2.3.1.4</ecNumber>
    </recommendedName>
</protein>
<dbReference type="EMBL" id="BDEQ01000001">
    <property type="protein sequence ID" value="GAT93141.1"/>
    <property type="molecule type" value="Genomic_DNA"/>
</dbReference>
<dbReference type="VEuPathDB" id="AmoebaDB:EHI_198550"/>
<dbReference type="UniPathway" id="UPA00113">
    <property type="reaction ID" value="UER00529"/>
</dbReference>
<evidence type="ECO:0000256" key="1">
    <source>
        <dbReference type="ARBA" id="ARBA00022679"/>
    </source>
</evidence>
<dbReference type="GO" id="GO:0006048">
    <property type="term" value="P:UDP-N-acetylglucosamine biosynthetic process"/>
    <property type="evidence" value="ECO:0007669"/>
    <property type="project" value="UniProtKB-UniRule"/>
</dbReference>
<organism evidence="5 6">
    <name type="scientific">Entamoeba histolytica</name>
    <dbReference type="NCBI Taxonomy" id="5759"/>
    <lineage>
        <taxon>Eukaryota</taxon>
        <taxon>Amoebozoa</taxon>
        <taxon>Evosea</taxon>
        <taxon>Archamoebae</taxon>
        <taxon>Mastigamoebida</taxon>
        <taxon>Entamoebidae</taxon>
        <taxon>Entamoeba</taxon>
    </lineage>
</organism>
<dbReference type="GO" id="GO:0004343">
    <property type="term" value="F:glucosamine 6-phosphate N-acetyltransferase activity"/>
    <property type="evidence" value="ECO:0007669"/>
    <property type="project" value="UniProtKB-UniRule"/>
</dbReference>
<dbReference type="Proteomes" id="UP000078387">
    <property type="component" value="Unassembled WGS sequence"/>
</dbReference>
<dbReference type="PANTHER" id="PTHR13355:SF11">
    <property type="entry name" value="GLUCOSAMINE 6-PHOSPHATE N-ACETYLTRANSFERASE"/>
    <property type="match status" value="1"/>
</dbReference>
<evidence type="ECO:0000259" key="4">
    <source>
        <dbReference type="PROSITE" id="PS51186"/>
    </source>
</evidence>
<comment type="caution">
    <text evidence="5">The sequence shown here is derived from an EMBL/GenBank/DDBJ whole genome shotgun (WGS) entry which is preliminary data.</text>
</comment>
<dbReference type="CDD" id="cd04301">
    <property type="entry name" value="NAT_SF"/>
    <property type="match status" value="1"/>
</dbReference>
<dbReference type="VEuPathDB" id="AmoebaDB:EHI8A_045360"/>
<evidence type="ECO:0000313" key="6">
    <source>
        <dbReference type="Proteomes" id="UP000078387"/>
    </source>
</evidence>
<reference evidence="5 6" key="1">
    <citation type="submission" date="2016-05" db="EMBL/GenBank/DDBJ databases">
        <title>First whole genome sequencing of Entamoeba histolytica HM1:IMSS-clone-6.</title>
        <authorList>
            <person name="Mukherjee Avik.K."/>
            <person name="Izumyama S."/>
            <person name="Nakada-Tsukui K."/>
            <person name="Nozaki T."/>
        </authorList>
    </citation>
    <scope>NUCLEOTIDE SEQUENCE [LARGE SCALE GENOMIC DNA]</scope>
    <source>
        <strain evidence="5 6">HM1:IMSS clone 6</strain>
    </source>
</reference>
<dbReference type="InterPro" id="IPR016181">
    <property type="entry name" value="Acyl_CoA_acyltransferase"/>
</dbReference>
<dbReference type="Gene3D" id="3.40.630.30">
    <property type="match status" value="1"/>
</dbReference>
<sequence length="158" mass="17750">MTSLFISPIQLPQVGTIQFRALQKEDYDKGVCSVLEQLTSCSTDKNKFNDVFDLMKKENNYYIVVGEDLSTSQIILTGTLFIESKIIHNGSSVGHIEDIAVSNSYRKMNLGRILIDTLVKLGQVNSCYKIILDCSSSVLPFYEKCGLSKKGHFMAIYF</sequence>
<dbReference type="OMA" id="NQRYDWI"/>
<evidence type="ECO:0000256" key="2">
    <source>
        <dbReference type="ARBA" id="ARBA00023315"/>
    </source>
</evidence>
<comment type="pathway">
    <text evidence="3">Nucleotide-sugar biosynthesis; UDP-N-acetyl-alpha-D-glucosamine biosynthesis; N-acetyl-alpha-D-glucosamine 1-phosphate from alpha-D-glucosamine 6-phosphate (route I): step 1/2.</text>
</comment>
<dbReference type="VEuPathDB" id="AmoebaDB:EHI5A_079800"/>
<gene>
    <name evidence="5" type="ORF">CL6EHI_198550</name>
</gene>
<feature type="domain" description="N-acetyltransferase" evidence="4">
    <location>
        <begin position="17"/>
        <end position="158"/>
    </location>
</feature>
<dbReference type="InterPro" id="IPR039143">
    <property type="entry name" value="GNPNAT1-like"/>
</dbReference>
<dbReference type="VEuPathDB" id="AmoebaDB:KM1_090800"/>
<evidence type="ECO:0000313" key="5">
    <source>
        <dbReference type="EMBL" id="GAT93141.1"/>
    </source>
</evidence>
<proteinExistence type="inferred from homology"/>
<keyword evidence="2 3" id="KW-0012">Acyltransferase</keyword>
<dbReference type="AlphaFoldDB" id="A0A5K1UM11"/>
<comment type="similarity">
    <text evidence="3">Belongs to the acetyltransferase family. GNA1 subfamily.</text>
</comment>
<dbReference type="PROSITE" id="PS51186">
    <property type="entry name" value="GNAT"/>
    <property type="match status" value="1"/>
</dbReference>
<dbReference type="Pfam" id="PF00583">
    <property type="entry name" value="Acetyltransf_1"/>
    <property type="match status" value="1"/>
</dbReference>
<dbReference type="VEuPathDB" id="AmoebaDB:EHI7A_046000"/>
<dbReference type="EC" id="2.3.1.4" evidence="3"/>
<dbReference type="PANTHER" id="PTHR13355">
    <property type="entry name" value="GLUCOSAMINE 6-PHOSPHATE N-ACETYLTRANSFERASE"/>
    <property type="match status" value="1"/>
</dbReference>
<dbReference type="FunFam" id="3.40.630.30:FF:000043">
    <property type="entry name" value="Glucosamine 6-phosphate N-acetyltransferase"/>
    <property type="match status" value="1"/>
</dbReference>
<keyword evidence="1 3" id="KW-0808">Transferase</keyword>
<dbReference type="SUPFAM" id="SSF55729">
    <property type="entry name" value="Acyl-CoA N-acyltransferases (Nat)"/>
    <property type="match status" value="1"/>
</dbReference>
<evidence type="ECO:0000256" key="3">
    <source>
        <dbReference type="RuleBase" id="RU365086"/>
    </source>
</evidence>